<reference evidence="2" key="1">
    <citation type="journal article" date="2019" name="Int. J. Syst. Evol. Microbiol.">
        <title>The Global Catalogue of Microorganisms (GCM) 10K type strain sequencing project: providing services to taxonomists for standard genome sequencing and annotation.</title>
        <authorList>
            <consortium name="The Broad Institute Genomics Platform"/>
            <consortium name="The Broad Institute Genome Sequencing Center for Infectious Disease"/>
            <person name="Wu L."/>
            <person name="Ma J."/>
        </authorList>
    </citation>
    <scope>NUCLEOTIDE SEQUENCE [LARGE SCALE GENOMIC DNA]</scope>
    <source>
        <strain evidence="2">CGMCC 1.12966</strain>
    </source>
</reference>
<protein>
    <submittedName>
        <fullName evidence="1">Uncharacterized protein</fullName>
    </submittedName>
</protein>
<comment type="caution">
    <text evidence="1">The sequence shown here is derived from an EMBL/GenBank/DDBJ whole genome shotgun (WGS) entry which is preliminary data.</text>
</comment>
<keyword evidence="2" id="KW-1185">Reference proteome</keyword>
<evidence type="ECO:0000313" key="1">
    <source>
        <dbReference type="EMBL" id="GHE33178.1"/>
    </source>
</evidence>
<accession>A0ABQ3HTU0</accession>
<gene>
    <name evidence="1" type="ORF">GCM10017764_15320</name>
</gene>
<proteinExistence type="predicted"/>
<dbReference type="RefSeq" id="WP_189626061.1">
    <property type="nucleotide sequence ID" value="NZ_BNAF01000005.1"/>
</dbReference>
<dbReference type="EMBL" id="BNAF01000005">
    <property type="protein sequence ID" value="GHE33178.1"/>
    <property type="molecule type" value="Genomic_DNA"/>
</dbReference>
<sequence>MEWKERLWGYNAVDGFYENPQKFNFEFSPERLIVRNLALRHADRDLYRNFLLENFPFHLQKEMEKFDQVINNLWLLTPAEAAQYVDEKEVNMMCADLDYREGDAIFRALHVEAAELATFKKEVDRELLENYVLPEQVLNRSFLWIDGSAFENL</sequence>
<name>A0ABQ3HTU0_9SPHI</name>
<evidence type="ECO:0000313" key="2">
    <source>
        <dbReference type="Proteomes" id="UP000620550"/>
    </source>
</evidence>
<organism evidence="1 2">
    <name type="scientific">Sphingobacterium griseoflavum</name>
    <dbReference type="NCBI Taxonomy" id="1474952"/>
    <lineage>
        <taxon>Bacteria</taxon>
        <taxon>Pseudomonadati</taxon>
        <taxon>Bacteroidota</taxon>
        <taxon>Sphingobacteriia</taxon>
        <taxon>Sphingobacteriales</taxon>
        <taxon>Sphingobacteriaceae</taxon>
        <taxon>Sphingobacterium</taxon>
    </lineage>
</organism>
<dbReference type="Proteomes" id="UP000620550">
    <property type="component" value="Unassembled WGS sequence"/>
</dbReference>